<dbReference type="CDD" id="cd03181">
    <property type="entry name" value="GST_C_EF1Bgamma_like"/>
    <property type="match status" value="1"/>
</dbReference>
<evidence type="ECO:0000256" key="2">
    <source>
        <dbReference type="ARBA" id="ARBA00022917"/>
    </source>
</evidence>
<evidence type="ECO:0000256" key="4">
    <source>
        <dbReference type="SAM" id="MobiDB-lite"/>
    </source>
</evidence>
<dbReference type="PROSITE" id="PS50405">
    <property type="entry name" value="GST_CTER"/>
    <property type="match status" value="1"/>
</dbReference>
<dbReference type="InterPro" id="IPR040079">
    <property type="entry name" value="Glutathione_S-Trfase"/>
</dbReference>
<dbReference type="InterPro" id="IPR001662">
    <property type="entry name" value="EF1B_G_C"/>
</dbReference>
<evidence type="ECO:0000256" key="3">
    <source>
        <dbReference type="PROSITE-ProRule" id="PRU00519"/>
    </source>
</evidence>
<dbReference type="Pfam" id="PF02798">
    <property type="entry name" value="GST_N"/>
    <property type="match status" value="1"/>
</dbReference>
<feature type="domain" description="EF-1-gamma C-terminal" evidence="5">
    <location>
        <begin position="261"/>
        <end position="420"/>
    </location>
</feature>
<dbReference type="Gene3D" id="1.20.1050.10">
    <property type="match status" value="1"/>
</dbReference>
<accession>A0A8H5H4U0</accession>
<dbReference type="GO" id="GO:0005634">
    <property type="term" value="C:nucleus"/>
    <property type="evidence" value="ECO:0007669"/>
    <property type="project" value="TreeGrafter"/>
</dbReference>
<dbReference type="PANTHER" id="PTHR43986">
    <property type="entry name" value="ELONGATION FACTOR 1-GAMMA"/>
    <property type="match status" value="1"/>
</dbReference>
<organism evidence="8 9">
    <name type="scientific">Tricholomella constricta</name>
    <dbReference type="NCBI Taxonomy" id="117010"/>
    <lineage>
        <taxon>Eukaryota</taxon>
        <taxon>Fungi</taxon>
        <taxon>Dikarya</taxon>
        <taxon>Basidiomycota</taxon>
        <taxon>Agaricomycotina</taxon>
        <taxon>Agaricomycetes</taxon>
        <taxon>Agaricomycetidae</taxon>
        <taxon>Agaricales</taxon>
        <taxon>Tricholomatineae</taxon>
        <taxon>Lyophyllaceae</taxon>
        <taxon>Tricholomella</taxon>
    </lineage>
</organism>
<evidence type="ECO:0008006" key="10">
    <source>
        <dbReference type="Google" id="ProtNLM"/>
    </source>
</evidence>
<dbReference type="PROSITE" id="PS50404">
    <property type="entry name" value="GST_NTER"/>
    <property type="match status" value="1"/>
</dbReference>
<dbReference type="GO" id="GO:0005737">
    <property type="term" value="C:cytoplasm"/>
    <property type="evidence" value="ECO:0007669"/>
    <property type="project" value="TreeGrafter"/>
</dbReference>
<protein>
    <recommendedName>
        <fullName evidence="10">Elongation factor 1-gamma</fullName>
    </recommendedName>
</protein>
<dbReference type="SUPFAM" id="SSF47616">
    <property type="entry name" value="GST C-terminal domain-like"/>
    <property type="match status" value="1"/>
</dbReference>
<feature type="compositionally biased region" description="Basic and acidic residues" evidence="4">
    <location>
        <begin position="221"/>
        <end position="245"/>
    </location>
</feature>
<reference evidence="8 9" key="1">
    <citation type="journal article" date="2020" name="ISME J.">
        <title>Uncovering the hidden diversity of litter-decomposition mechanisms in mushroom-forming fungi.</title>
        <authorList>
            <person name="Floudas D."/>
            <person name="Bentzer J."/>
            <person name="Ahren D."/>
            <person name="Johansson T."/>
            <person name="Persson P."/>
            <person name="Tunlid A."/>
        </authorList>
    </citation>
    <scope>NUCLEOTIDE SEQUENCE [LARGE SCALE GENOMIC DNA]</scope>
    <source>
        <strain evidence="8 9">CBS 661.87</strain>
    </source>
</reference>
<dbReference type="Pfam" id="PF00647">
    <property type="entry name" value="EF1G"/>
    <property type="match status" value="1"/>
</dbReference>
<dbReference type="InterPro" id="IPR036282">
    <property type="entry name" value="Glutathione-S-Trfase_C_sf"/>
</dbReference>
<dbReference type="Proteomes" id="UP000565441">
    <property type="component" value="Unassembled WGS sequence"/>
</dbReference>
<feature type="domain" description="GST C-terminal" evidence="7">
    <location>
        <begin position="88"/>
        <end position="221"/>
    </location>
</feature>
<name>A0A8H5H4U0_9AGAR</name>
<dbReference type="FunFam" id="1.20.1050.10:FF:000006">
    <property type="entry name" value="Elongation factor 1 gamma"/>
    <property type="match status" value="1"/>
</dbReference>
<dbReference type="Gene3D" id="3.40.30.10">
    <property type="entry name" value="Glutaredoxin"/>
    <property type="match status" value="1"/>
</dbReference>
<evidence type="ECO:0000313" key="8">
    <source>
        <dbReference type="EMBL" id="KAF5376646.1"/>
    </source>
</evidence>
<keyword evidence="2 3" id="KW-0648">Protein biosynthesis</keyword>
<dbReference type="SFLD" id="SFLDS00019">
    <property type="entry name" value="Glutathione_Transferase_(cytos"/>
    <property type="match status" value="1"/>
</dbReference>
<dbReference type="Gene3D" id="3.30.70.1010">
    <property type="entry name" value="Translation elongation factor EF1B, gamma chain, conserved domain"/>
    <property type="match status" value="1"/>
</dbReference>
<comment type="caution">
    <text evidence="8">The sequence shown here is derived from an EMBL/GenBank/DDBJ whole genome shotgun (WGS) entry which is preliminary data.</text>
</comment>
<dbReference type="InterPro" id="IPR010987">
    <property type="entry name" value="Glutathione-S-Trfase_C-like"/>
</dbReference>
<dbReference type="SUPFAM" id="SSF52833">
    <property type="entry name" value="Thioredoxin-like"/>
    <property type="match status" value="1"/>
</dbReference>
<keyword evidence="9" id="KW-1185">Reference proteome</keyword>
<evidence type="ECO:0000259" key="6">
    <source>
        <dbReference type="PROSITE" id="PS50404"/>
    </source>
</evidence>
<proteinExistence type="predicted"/>
<feature type="domain" description="GST N-terminal" evidence="6">
    <location>
        <begin position="1"/>
        <end position="83"/>
    </location>
</feature>
<keyword evidence="1 3" id="KW-0251">Elongation factor</keyword>
<dbReference type="InterPro" id="IPR036249">
    <property type="entry name" value="Thioredoxin-like_sf"/>
</dbReference>
<dbReference type="PROSITE" id="PS50040">
    <property type="entry name" value="EF1G_C"/>
    <property type="match status" value="1"/>
</dbReference>
<feature type="region of interest" description="Disordered" evidence="4">
    <location>
        <begin position="219"/>
        <end position="270"/>
    </location>
</feature>
<evidence type="ECO:0000259" key="5">
    <source>
        <dbReference type="PROSITE" id="PS50040"/>
    </source>
</evidence>
<dbReference type="CDD" id="cd03044">
    <property type="entry name" value="GST_N_EF1Bgamma"/>
    <property type="match status" value="1"/>
</dbReference>
<dbReference type="InterPro" id="IPR004045">
    <property type="entry name" value="Glutathione_S-Trfase_N"/>
</dbReference>
<evidence type="ECO:0000256" key="1">
    <source>
        <dbReference type="ARBA" id="ARBA00022768"/>
    </source>
</evidence>
<dbReference type="FunFam" id="3.30.70.1010:FF:000001">
    <property type="entry name" value="Elongation factor 1-gamma 1"/>
    <property type="match status" value="1"/>
</dbReference>
<evidence type="ECO:0000313" key="9">
    <source>
        <dbReference type="Proteomes" id="UP000565441"/>
    </source>
</evidence>
<dbReference type="SFLD" id="SFLDG00358">
    <property type="entry name" value="Main_(cytGST)"/>
    <property type="match status" value="1"/>
</dbReference>
<dbReference type="GO" id="GO:0003746">
    <property type="term" value="F:translation elongation factor activity"/>
    <property type="evidence" value="ECO:0007669"/>
    <property type="project" value="UniProtKB-UniRule"/>
</dbReference>
<gene>
    <name evidence="8" type="ORF">D9615_007879</name>
</gene>
<dbReference type="AlphaFoldDB" id="A0A8H5H4U0"/>
<dbReference type="InterPro" id="IPR050802">
    <property type="entry name" value="EF-GSTs"/>
</dbReference>
<dbReference type="InterPro" id="IPR036433">
    <property type="entry name" value="EF1B_G_C_sf"/>
</dbReference>
<dbReference type="Pfam" id="PF00043">
    <property type="entry name" value="GST_C"/>
    <property type="match status" value="1"/>
</dbReference>
<dbReference type="EMBL" id="JAACJP010000027">
    <property type="protein sequence ID" value="KAF5376646.1"/>
    <property type="molecule type" value="Genomic_DNA"/>
</dbReference>
<dbReference type="InterPro" id="IPR004046">
    <property type="entry name" value="GST_C"/>
</dbReference>
<sequence length="420" mass="46839">MSSTLWTVPAQASGKIIRAAAAFGGVPVELPAAYEHYVDNKKPEFLTKFPHGKVPALEQADGFKVFEGVAIARYVAAQAPNSGLLGGDLKASALVDQWIHLADAEVDIYTTLSGLLVRGVITPYNKPIHNAFVERQTRALKTLDAHLATRTFFVGERITLADIFVAGVLQRAVTVTVDAAVRAGIPHLVRHLETIVNQPQLKDIFGPVEYLEKALQYVPPPKEKKEPKAPAPKAEKKAKAPAKKEEDDDDEDDAPPPPPKTHNPLDDLPKSTFNLEEWKRTYSNNETRGPGGSLEWLYKNLDREGFSVWRFDFKWNEELAMTFMSANQVTGFFNRMEASRKYVFGSAGVLGENNNNLITGAIILRGQDYKPVMEVAPDWESYAFTKLDLDKEEDKKYFEGVLAWDLELDGKKWSDGRLLK</sequence>
<dbReference type="PANTHER" id="PTHR43986:SF1">
    <property type="entry name" value="ELONGATION FACTOR 1-GAMMA"/>
    <property type="match status" value="1"/>
</dbReference>
<dbReference type="OrthoDB" id="249703at2759"/>
<dbReference type="SUPFAM" id="SSF89942">
    <property type="entry name" value="eEF1-gamma domain"/>
    <property type="match status" value="1"/>
</dbReference>
<dbReference type="SMART" id="SM01183">
    <property type="entry name" value="EF1G"/>
    <property type="match status" value="1"/>
</dbReference>
<evidence type="ECO:0000259" key="7">
    <source>
        <dbReference type="PROSITE" id="PS50405"/>
    </source>
</evidence>